<reference evidence="1 2" key="1">
    <citation type="submission" date="2018-10" db="EMBL/GenBank/DDBJ databases">
        <title>Isolation from cow dung.</title>
        <authorList>
            <person name="Ling L."/>
        </authorList>
    </citation>
    <scope>NUCLEOTIDE SEQUENCE [LARGE SCALE GENOMIC DNA]</scope>
    <source>
        <strain evidence="1 2">NEAU-LL90</strain>
    </source>
</reference>
<gene>
    <name evidence="1" type="ORF">EBN03_25495</name>
</gene>
<keyword evidence="2" id="KW-1185">Reference proteome</keyword>
<sequence length="202" mass="23200">MSLPGNRITGNGTSITENDLWLLSFYRSSEINGALFFGRIARTIRGPLQIDVTHHFSDEANHANWWTQCIDGLDHLPIKLGRSYQDRYLDAIGVPANLMEVMAITQVFEKRVIAQYRQHLRMPATHPAVRETIEKIMIDERWHVAYVNQALKEMGDKYGADRISETLARFDAADKDIYAETLAEYGERAEFLAEQSEIRSQR</sequence>
<dbReference type="Gene3D" id="1.20.1260.10">
    <property type="match status" value="1"/>
</dbReference>
<accession>A0A3M2KW51</accession>
<dbReference type="InterPro" id="IPR012347">
    <property type="entry name" value="Ferritin-like"/>
</dbReference>
<dbReference type="RefSeq" id="WP_122190674.1">
    <property type="nucleotide sequence ID" value="NZ_RFFH01000014.1"/>
</dbReference>
<comment type="caution">
    <text evidence="1">The sequence shown here is derived from an EMBL/GenBank/DDBJ whole genome shotgun (WGS) entry which is preliminary data.</text>
</comment>
<dbReference type="CDD" id="cd00657">
    <property type="entry name" value="Ferritin_like"/>
    <property type="match status" value="1"/>
</dbReference>
<protein>
    <submittedName>
        <fullName evidence="1">Ferritin-like domain-containing protein</fullName>
    </submittedName>
</protein>
<dbReference type="SUPFAM" id="SSF47240">
    <property type="entry name" value="Ferritin-like"/>
    <property type="match status" value="1"/>
</dbReference>
<dbReference type="InterPro" id="IPR009078">
    <property type="entry name" value="Ferritin-like_SF"/>
</dbReference>
<dbReference type="AlphaFoldDB" id="A0A3M2KW51"/>
<dbReference type="Proteomes" id="UP000279275">
    <property type="component" value="Unassembled WGS sequence"/>
</dbReference>
<evidence type="ECO:0000313" key="2">
    <source>
        <dbReference type="Proteomes" id="UP000279275"/>
    </source>
</evidence>
<dbReference type="EMBL" id="RFFH01000014">
    <property type="protein sequence ID" value="RMI29441.1"/>
    <property type="molecule type" value="Genomic_DNA"/>
</dbReference>
<evidence type="ECO:0000313" key="1">
    <source>
        <dbReference type="EMBL" id="RMI29441.1"/>
    </source>
</evidence>
<proteinExistence type="predicted"/>
<name>A0A3M2KW51_9NOCA</name>
<dbReference type="OrthoDB" id="3078774at2"/>
<organism evidence="1 2">
    <name type="scientific">Nocardia stercoris</name>
    <dbReference type="NCBI Taxonomy" id="2483361"/>
    <lineage>
        <taxon>Bacteria</taxon>
        <taxon>Bacillati</taxon>
        <taxon>Actinomycetota</taxon>
        <taxon>Actinomycetes</taxon>
        <taxon>Mycobacteriales</taxon>
        <taxon>Nocardiaceae</taxon>
        <taxon>Nocardia</taxon>
    </lineage>
</organism>